<dbReference type="PRINTS" id="PR00455">
    <property type="entry name" value="HTHTETR"/>
</dbReference>
<keyword evidence="6" id="KW-1185">Reference proteome</keyword>
<dbReference type="Proteomes" id="UP000199092">
    <property type="component" value="Chromosome I"/>
</dbReference>
<dbReference type="Pfam" id="PF00440">
    <property type="entry name" value="TetR_N"/>
    <property type="match status" value="1"/>
</dbReference>
<accession>A0A1H1VLF1</accession>
<gene>
    <name evidence="5" type="ORF">SAMN04488543_2514</name>
</gene>
<evidence type="ECO:0000259" key="4">
    <source>
        <dbReference type="PROSITE" id="PS50977"/>
    </source>
</evidence>
<feature type="DNA-binding region" description="H-T-H motif" evidence="2">
    <location>
        <begin position="38"/>
        <end position="57"/>
    </location>
</feature>
<dbReference type="GO" id="GO:0003677">
    <property type="term" value="F:DNA binding"/>
    <property type="evidence" value="ECO:0007669"/>
    <property type="project" value="UniProtKB-UniRule"/>
</dbReference>
<dbReference type="Gene3D" id="1.10.357.10">
    <property type="entry name" value="Tetracycline Repressor, domain 2"/>
    <property type="match status" value="1"/>
</dbReference>
<name>A0A1H1VLF1_9ACTN</name>
<organism evidence="5 6">
    <name type="scientific">Friedmanniella luteola</name>
    <dbReference type="NCBI Taxonomy" id="546871"/>
    <lineage>
        <taxon>Bacteria</taxon>
        <taxon>Bacillati</taxon>
        <taxon>Actinomycetota</taxon>
        <taxon>Actinomycetes</taxon>
        <taxon>Propionibacteriales</taxon>
        <taxon>Nocardioidaceae</taxon>
        <taxon>Friedmanniella</taxon>
    </lineage>
</organism>
<evidence type="ECO:0000256" key="1">
    <source>
        <dbReference type="ARBA" id="ARBA00023125"/>
    </source>
</evidence>
<sequence length="224" mass="24434">MARTYSSELRAERSQQTRATVLASAQALFLEDGWVATTMGRVAEHAGVSRQTVYALHASKLTLLDACIDAALSGGRARRLRDLPEYRLMADGDFDTRARAAARWLSGAHERSARIQRVLDEAAVGDPAAAARLVERERNRLAEVRYAAGLVLADPDLPAAVVDGLWTLTSRDVWLKLVGQRGWTPQAWQEWFVRLLGTYRGHARDEPGTTAGAVDDVGSVGDPA</sequence>
<protein>
    <submittedName>
        <fullName evidence="5">DNA-binding transcriptional regulator, AcrR family</fullName>
    </submittedName>
</protein>
<evidence type="ECO:0000313" key="5">
    <source>
        <dbReference type="EMBL" id="SDS85201.1"/>
    </source>
</evidence>
<feature type="region of interest" description="Disordered" evidence="3">
    <location>
        <begin position="205"/>
        <end position="224"/>
    </location>
</feature>
<dbReference type="AlphaFoldDB" id="A0A1H1VLF1"/>
<feature type="domain" description="HTH tetR-type" evidence="4">
    <location>
        <begin position="15"/>
        <end position="75"/>
    </location>
</feature>
<evidence type="ECO:0000313" key="6">
    <source>
        <dbReference type="Proteomes" id="UP000199092"/>
    </source>
</evidence>
<dbReference type="EMBL" id="LT629749">
    <property type="protein sequence ID" value="SDS85201.1"/>
    <property type="molecule type" value="Genomic_DNA"/>
</dbReference>
<proteinExistence type="predicted"/>
<dbReference type="InterPro" id="IPR009057">
    <property type="entry name" value="Homeodomain-like_sf"/>
</dbReference>
<keyword evidence="1 2" id="KW-0238">DNA-binding</keyword>
<evidence type="ECO:0000256" key="3">
    <source>
        <dbReference type="SAM" id="MobiDB-lite"/>
    </source>
</evidence>
<reference evidence="5 6" key="1">
    <citation type="submission" date="2016-10" db="EMBL/GenBank/DDBJ databases">
        <authorList>
            <person name="de Groot N.N."/>
        </authorList>
    </citation>
    <scope>NUCLEOTIDE SEQUENCE [LARGE SCALE GENOMIC DNA]</scope>
    <source>
        <strain evidence="5 6">DSM 21741</strain>
    </source>
</reference>
<dbReference type="SUPFAM" id="SSF46689">
    <property type="entry name" value="Homeodomain-like"/>
    <property type="match status" value="1"/>
</dbReference>
<dbReference type="InterPro" id="IPR001647">
    <property type="entry name" value="HTH_TetR"/>
</dbReference>
<dbReference type="STRING" id="546871.SAMN04488543_2514"/>
<dbReference type="PROSITE" id="PS50977">
    <property type="entry name" value="HTH_TETR_2"/>
    <property type="match status" value="1"/>
</dbReference>
<dbReference type="OrthoDB" id="4823039at2"/>
<dbReference type="RefSeq" id="WP_091413196.1">
    <property type="nucleotide sequence ID" value="NZ_LT629749.1"/>
</dbReference>
<evidence type="ECO:0000256" key="2">
    <source>
        <dbReference type="PROSITE-ProRule" id="PRU00335"/>
    </source>
</evidence>